<keyword evidence="11 12" id="KW-0326">Glycosidase</keyword>
<evidence type="ECO:0000256" key="2">
    <source>
        <dbReference type="ARBA" id="ARBA00022485"/>
    </source>
</evidence>
<dbReference type="FunFam" id="1.10.1670.10:FF:000001">
    <property type="entry name" value="Endonuclease III"/>
    <property type="match status" value="1"/>
</dbReference>
<sequence>MNEIVKRVIEHYKEPKLELEYSNPFELLIALILSARCLDKTTNKITKEFFKRFKTPCDIANSSPDEVNMLISSCSMHNSKAKSIFELSKILCDKFDNKVTDDFDELIKLPGVGEKTANILLAFGFSKPTIGVDTHVARVCKRLGISKTTDPKEVEESIKSICEKQYWVAFFSGLILHGRYICTAKKAHCDNCFLSDLCARNI</sequence>
<feature type="binding site" evidence="12">
    <location>
        <position position="182"/>
    </location>
    <ligand>
        <name>[4Fe-4S] cluster</name>
        <dbReference type="ChEBI" id="CHEBI:49883"/>
    </ligand>
</feature>
<dbReference type="InterPro" id="IPR003265">
    <property type="entry name" value="HhH-GPD_domain"/>
</dbReference>
<keyword evidence="14" id="KW-0255">Endonuclease</keyword>
<dbReference type="GO" id="GO:0140078">
    <property type="term" value="F:class I DNA-(apurinic or apyrimidinic site) endonuclease activity"/>
    <property type="evidence" value="ECO:0007669"/>
    <property type="project" value="UniProtKB-EC"/>
</dbReference>
<dbReference type="FunFam" id="1.10.340.30:FF:000001">
    <property type="entry name" value="Endonuclease III"/>
    <property type="match status" value="1"/>
</dbReference>
<dbReference type="OrthoDB" id="9800977at2"/>
<dbReference type="HAMAP" id="MF_00942">
    <property type="entry name" value="Nth"/>
    <property type="match status" value="1"/>
</dbReference>
<feature type="binding site" evidence="12">
    <location>
        <position position="189"/>
    </location>
    <ligand>
        <name>[4Fe-4S] cluster</name>
        <dbReference type="ChEBI" id="CHEBI:49883"/>
    </ligand>
</feature>
<evidence type="ECO:0000256" key="12">
    <source>
        <dbReference type="HAMAP-Rule" id="MF_00942"/>
    </source>
</evidence>
<dbReference type="InterPro" id="IPR003651">
    <property type="entry name" value="Endonuclease3_FeS-loop_motif"/>
</dbReference>
<feature type="binding site" evidence="12">
    <location>
        <position position="192"/>
    </location>
    <ligand>
        <name>[4Fe-4S] cluster</name>
        <dbReference type="ChEBI" id="CHEBI:49883"/>
    </ligand>
</feature>
<evidence type="ECO:0000256" key="6">
    <source>
        <dbReference type="ARBA" id="ARBA00023004"/>
    </source>
</evidence>
<accession>A0A1G6HM49</accession>
<evidence type="ECO:0000256" key="4">
    <source>
        <dbReference type="ARBA" id="ARBA00022763"/>
    </source>
</evidence>
<name>A0A1G6HM49_9BACT</name>
<dbReference type="Proteomes" id="UP000199411">
    <property type="component" value="Unassembled WGS sequence"/>
</dbReference>
<comment type="cofactor">
    <cofactor evidence="12">
        <name>[4Fe-4S] cluster</name>
        <dbReference type="ChEBI" id="CHEBI:49883"/>
    </cofactor>
    <text evidence="12">Binds 1 [4Fe-4S] cluster.</text>
</comment>
<keyword evidence="2 12" id="KW-0004">4Fe-4S</keyword>
<dbReference type="AlphaFoldDB" id="A0A1G6HM49"/>
<keyword evidence="4 12" id="KW-0227">DNA damage</keyword>
<dbReference type="InterPro" id="IPR000445">
    <property type="entry name" value="HhH_motif"/>
</dbReference>
<protein>
    <recommendedName>
        <fullName evidence="12">Endonuclease III</fullName>
        <ecNumber evidence="12">4.2.99.18</ecNumber>
    </recommendedName>
    <alternativeName>
        <fullName evidence="12">DNA-(apurinic or apyrimidinic site) lyase</fullName>
    </alternativeName>
</protein>
<dbReference type="InterPro" id="IPR005759">
    <property type="entry name" value="Nth"/>
</dbReference>
<dbReference type="GO" id="GO:0006285">
    <property type="term" value="P:base-excision repair, AP site formation"/>
    <property type="evidence" value="ECO:0007669"/>
    <property type="project" value="TreeGrafter"/>
</dbReference>
<evidence type="ECO:0000313" key="15">
    <source>
        <dbReference type="Proteomes" id="UP000199411"/>
    </source>
</evidence>
<dbReference type="SUPFAM" id="SSF48150">
    <property type="entry name" value="DNA-glycosylase"/>
    <property type="match status" value="1"/>
</dbReference>
<dbReference type="NCBIfam" id="TIGR01083">
    <property type="entry name" value="nth"/>
    <property type="match status" value="1"/>
</dbReference>
<reference evidence="15" key="1">
    <citation type="submission" date="2016-10" db="EMBL/GenBank/DDBJ databases">
        <authorList>
            <person name="Varghese N."/>
            <person name="Submissions S."/>
        </authorList>
    </citation>
    <scope>NUCLEOTIDE SEQUENCE [LARGE SCALE GENOMIC DNA]</scope>
    <source>
        <strain evidence="15">DSM 8415</strain>
    </source>
</reference>
<dbReference type="SMART" id="SM00478">
    <property type="entry name" value="ENDO3c"/>
    <property type="match status" value="1"/>
</dbReference>
<feature type="domain" description="HhH-GPD" evidence="13">
    <location>
        <begin position="33"/>
        <end position="180"/>
    </location>
</feature>
<dbReference type="GO" id="GO:0003677">
    <property type="term" value="F:DNA binding"/>
    <property type="evidence" value="ECO:0007669"/>
    <property type="project" value="UniProtKB-UniRule"/>
</dbReference>
<proteinExistence type="inferred from homology"/>
<keyword evidence="9 12" id="KW-0234">DNA repair</keyword>
<dbReference type="Gene3D" id="1.10.340.30">
    <property type="entry name" value="Hypothetical protein, domain 2"/>
    <property type="match status" value="1"/>
</dbReference>
<evidence type="ECO:0000256" key="1">
    <source>
        <dbReference type="ARBA" id="ARBA00008343"/>
    </source>
</evidence>
<dbReference type="PANTHER" id="PTHR10359">
    <property type="entry name" value="A/G-SPECIFIC ADENINE GLYCOSYLASE/ENDONUCLEASE III"/>
    <property type="match status" value="1"/>
</dbReference>
<dbReference type="CDD" id="cd00056">
    <property type="entry name" value="ENDO3c"/>
    <property type="match status" value="1"/>
</dbReference>
<dbReference type="Pfam" id="PF00730">
    <property type="entry name" value="HhH-GPD"/>
    <property type="match status" value="1"/>
</dbReference>
<dbReference type="InterPro" id="IPR023170">
    <property type="entry name" value="HhH_base_excis_C"/>
</dbReference>
<keyword evidence="8 12" id="KW-0238">DNA-binding</keyword>
<comment type="catalytic activity">
    <reaction evidence="12">
        <text>2'-deoxyribonucleotide-(2'-deoxyribose 5'-phosphate)-2'-deoxyribonucleotide-DNA = a 3'-end 2'-deoxyribonucleotide-(2,3-dehydro-2,3-deoxyribose 5'-phosphate)-DNA + a 5'-end 5'-phospho-2'-deoxyribonucleoside-DNA + H(+)</text>
        <dbReference type="Rhea" id="RHEA:66592"/>
        <dbReference type="Rhea" id="RHEA-COMP:13180"/>
        <dbReference type="Rhea" id="RHEA-COMP:16897"/>
        <dbReference type="Rhea" id="RHEA-COMP:17067"/>
        <dbReference type="ChEBI" id="CHEBI:15378"/>
        <dbReference type="ChEBI" id="CHEBI:136412"/>
        <dbReference type="ChEBI" id="CHEBI:157695"/>
        <dbReference type="ChEBI" id="CHEBI:167181"/>
        <dbReference type="EC" id="4.2.99.18"/>
    </reaction>
</comment>
<keyword evidence="6 12" id="KW-0408">Iron</keyword>
<gene>
    <name evidence="12" type="primary">nth</name>
    <name evidence="14" type="ORF">SAMN05660835_00031</name>
</gene>
<evidence type="ECO:0000313" key="14">
    <source>
        <dbReference type="EMBL" id="SDB95330.1"/>
    </source>
</evidence>
<evidence type="ECO:0000256" key="10">
    <source>
        <dbReference type="ARBA" id="ARBA00023239"/>
    </source>
</evidence>
<keyword evidence="3 12" id="KW-0479">Metal-binding</keyword>
<feature type="binding site" evidence="12">
    <location>
        <position position="198"/>
    </location>
    <ligand>
        <name>[4Fe-4S] cluster</name>
        <dbReference type="ChEBI" id="CHEBI:49883"/>
    </ligand>
</feature>
<evidence type="ECO:0000256" key="8">
    <source>
        <dbReference type="ARBA" id="ARBA00023125"/>
    </source>
</evidence>
<evidence type="ECO:0000259" key="13">
    <source>
        <dbReference type="SMART" id="SM00478"/>
    </source>
</evidence>
<dbReference type="EC" id="4.2.99.18" evidence="12"/>
<dbReference type="Gene3D" id="1.10.1670.10">
    <property type="entry name" value="Helix-hairpin-Helix base-excision DNA repair enzymes (C-terminal)"/>
    <property type="match status" value="1"/>
</dbReference>
<dbReference type="GO" id="GO:0019104">
    <property type="term" value="F:DNA N-glycosylase activity"/>
    <property type="evidence" value="ECO:0007669"/>
    <property type="project" value="UniProtKB-UniRule"/>
</dbReference>
<keyword evidence="14" id="KW-0540">Nuclease</keyword>
<evidence type="ECO:0000256" key="9">
    <source>
        <dbReference type="ARBA" id="ARBA00023204"/>
    </source>
</evidence>
<dbReference type="PANTHER" id="PTHR10359:SF18">
    <property type="entry name" value="ENDONUCLEASE III"/>
    <property type="match status" value="1"/>
</dbReference>
<evidence type="ECO:0000256" key="5">
    <source>
        <dbReference type="ARBA" id="ARBA00022801"/>
    </source>
</evidence>
<dbReference type="PIRSF" id="PIRSF001435">
    <property type="entry name" value="Nth"/>
    <property type="match status" value="1"/>
</dbReference>
<dbReference type="InterPro" id="IPR011257">
    <property type="entry name" value="DNA_glycosylase"/>
</dbReference>
<comment type="similarity">
    <text evidence="1 12">Belongs to the Nth/MutY family.</text>
</comment>
<keyword evidence="15" id="KW-1185">Reference proteome</keyword>
<keyword evidence="7 12" id="KW-0411">Iron-sulfur</keyword>
<dbReference type="GO" id="GO:0046872">
    <property type="term" value="F:metal ion binding"/>
    <property type="evidence" value="ECO:0007669"/>
    <property type="project" value="UniProtKB-KW"/>
</dbReference>
<dbReference type="Pfam" id="PF00633">
    <property type="entry name" value="HHH"/>
    <property type="match status" value="1"/>
</dbReference>
<evidence type="ECO:0000256" key="11">
    <source>
        <dbReference type="ARBA" id="ARBA00023295"/>
    </source>
</evidence>
<dbReference type="GO" id="GO:0051539">
    <property type="term" value="F:4 iron, 4 sulfur cluster binding"/>
    <property type="evidence" value="ECO:0007669"/>
    <property type="project" value="UniProtKB-UniRule"/>
</dbReference>
<keyword evidence="5 12" id="KW-0378">Hydrolase</keyword>
<dbReference type="SMART" id="SM00525">
    <property type="entry name" value="FES"/>
    <property type="match status" value="1"/>
</dbReference>
<organism evidence="14 15">
    <name type="scientific">Desulfurella multipotens</name>
    <dbReference type="NCBI Taxonomy" id="79269"/>
    <lineage>
        <taxon>Bacteria</taxon>
        <taxon>Pseudomonadati</taxon>
        <taxon>Campylobacterota</taxon>
        <taxon>Desulfurellia</taxon>
        <taxon>Desulfurellales</taxon>
        <taxon>Desulfurellaceae</taxon>
        <taxon>Desulfurella</taxon>
    </lineage>
</organism>
<keyword evidence="10 12" id="KW-0456">Lyase</keyword>
<evidence type="ECO:0000256" key="3">
    <source>
        <dbReference type="ARBA" id="ARBA00022723"/>
    </source>
</evidence>
<dbReference type="EMBL" id="FMYU01000001">
    <property type="protein sequence ID" value="SDB95330.1"/>
    <property type="molecule type" value="Genomic_DNA"/>
</dbReference>
<evidence type="ECO:0000256" key="7">
    <source>
        <dbReference type="ARBA" id="ARBA00023014"/>
    </source>
</evidence>
<dbReference type="RefSeq" id="WP_092127292.1">
    <property type="nucleotide sequence ID" value="NZ_FMYU01000001.1"/>
</dbReference>
<comment type="function">
    <text evidence="12">DNA repair enzyme that has both DNA N-glycosylase activity and AP-lyase activity. The DNA N-glycosylase activity releases various damaged pyrimidines from DNA by cleaving the N-glycosidic bond, leaving an AP (apurinic/apyrimidinic) site. The AP-lyase activity cleaves the phosphodiester bond 3' to the AP site by a beta-elimination, leaving a 3'-terminal unsaturated sugar and a product with a terminal 5'-phosphate.</text>
</comment>